<dbReference type="EMBL" id="LZEY01000032">
    <property type="protein sequence ID" value="OBU06458.1"/>
    <property type="molecule type" value="Genomic_DNA"/>
</dbReference>
<comment type="caution">
    <text evidence="1">The sequence shown here is derived from an EMBL/GenBank/DDBJ whole genome shotgun (WGS) entry which is preliminary data.</text>
</comment>
<dbReference type="InterPro" id="IPR006481">
    <property type="entry name" value="Phage_lambda_GpS_holin"/>
</dbReference>
<evidence type="ECO:0000313" key="1">
    <source>
        <dbReference type="EMBL" id="OBU06458.1"/>
    </source>
</evidence>
<dbReference type="Proteomes" id="UP000092377">
    <property type="component" value="Unassembled WGS sequence"/>
</dbReference>
<sequence>MNHMNKTPEFWEQVLNYLSQYKDQGAFAVLAGSVAIFRGRYNGGGWKKTLFDGLMCAIFAWFVKDLLTLLGLNPDLAYLTSVFIGYIGVDALSKIIKGKAGVSDE</sequence>
<dbReference type="OrthoDB" id="6456698at2"/>
<dbReference type="NCBIfam" id="TIGR01594">
    <property type="entry name" value="holin_lambda"/>
    <property type="match status" value="1"/>
</dbReference>
<gene>
    <name evidence="1" type="ORF">AYY18_20005</name>
</gene>
<proteinExistence type="predicted"/>
<protein>
    <submittedName>
        <fullName evidence="1">Phage holin, lambda family</fullName>
    </submittedName>
</protein>
<keyword evidence="2" id="KW-1185">Reference proteome</keyword>
<organism evidence="1 2">
    <name type="scientific">Morganella psychrotolerans</name>
    <dbReference type="NCBI Taxonomy" id="368603"/>
    <lineage>
        <taxon>Bacteria</taxon>
        <taxon>Pseudomonadati</taxon>
        <taxon>Pseudomonadota</taxon>
        <taxon>Gammaproteobacteria</taxon>
        <taxon>Enterobacterales</taxon>
        <taxon>Morganellaceae</taxon>
        <taxon>Morganella</taxon>
    </lineage>
</organism>
<evidence type="ECO:0000313" key="2">
    <source>
        <dbReference type="Proteomes" id="UP000092377"/>
    </source>
</evidence>
<reference evidence="2" key="1">
    <citation type="submission" date="2016-06" db="EMBL/GenBank/DDBJ databases">
        <authorList>
            <person name="Butler K."/>
        </authorList>
    </citation>
    <scope>NUCLEOTIDE SEQUENCE [LARGE SCALE GENOMIC DNA]</scope>
    <source>
        <strain evidence="2">GCSL-Mp20</strain>
    </source>
</reference>
<accession>A0A1B8HBK0</accession>
<dbReference type="Pfam" id="PF05106">
    <property type="entry name" value="Phage_holin_3_1"/>
    <property type="match status" value="1"/>
</dbReference>
<dbReference type="AlphaFoldDB" id="A0A1B8HBK0"/>
<dbReference type="RefSeq" id="WP_067403359.1">
    <property type="nucleotide sequence ID" value="NZ_LZEY01000032.1"/>
</dbReference>
<name>A0A1B8HBK0_9GAMM</name>